<dbReference type="Proteomes" id="UP000054321">
    <property type="component" value="Unassembled WGS sequence"/>
</dbReference>
<keyword evidence="3" id="KW-1185">Reference proteome</keyword>
<keyword evidence="1" id="KW-0249">Electron transport</keyword>
<keyword evidence="1" id="KW-0813">Transport</keyword>
<dbReference type="SUPFAM" id="SSF52833">
    <property type="entry name" value="Thioredoxin-like"/>
    <property type="match status" value="1"/>
</dbReference>
<dbReference type="PANTHER" id="PTHR33558">
    <property type="entry name" value="GLUTAREDOXIN-LIKE PROTEIN C5ORF63 HOMOLOG"/>
    <property type="match status" value="1"/>
</dbReference>
<dbReference type="Gene3D" id="3.40.30.10">
    <property type="entry name" value="Glutaredoxin"/>
    <property type="match status" value="1"/>
</dbReference>
<dbReference type="HOGENOM" id="CLU_125054_0_2_1"/>
<evidence type="ECO:0000256" key="1">
    <source>
        <dbReference type="RuleBase" id="RU363082"/>
    </source>
</evidence>
<organism evidence="2 3">
    <name type="scientific">Oidiodendron maius (strain Zn)</name>
    <dbReference type="NCBI Taxonomy" id="913774"/>
    <lineage>
        <taxon>Eukaryota</taxon>
        <taxon>Fungi</taxon>
        <taxon>Dikarya</taxon>
        <taxon>Ascomycota</taxon>
        <taxon>Pezizomycotina</taxon>
        <taxon>Leotiomycetes</taxon>
        <taxon>Leotiomycetes incertae sedis</taxon>
        <taxon>Myxotrichaceae</taxon>
        <taxon>Oidiodendron</taxon>
    </lineage>
</organism>
<accession>A0A0C3HFP2</accession>
<dbReference type="InterPro" id="IPR008554">
    <property type="entry name" value="Glutaredoxin-like"/>
</dbReference>
<evidence type="ECO:0000313" key="3">
    <source>
        <dbReference type="Proteomes" id="UP000054321"/>
    </source>
</evidence>
<gene>
    <name evidence="2" type="ORF">OIDMADRAFT_179272</name>
</gene>
<dbReference type="InParanoid" id="A0A0C3HFP2"/>
<name>A0A0C3HFP2_OIDMZ</name>
<proteinExistence type="inferred from homology"/>
<evidence type="ECO:0000313" key="2">
    <source>
        <dbReference type="EMBL" id="KIN01975.1"/>
    </source>
</evidence>
<reference evidence="2 3" key="1">
    <citation type="submission" date="2014-04" db="EMBL/GenBank/DDBJ databases">
        <authorList>
            <consortium name="DOE Joint Genome Institute"/>
            <person name="Kuo A."/>
            <person name="Martino E."/>
            <person name="Perotto S."/>
            <person name="Kohler A."/>
            <person name="Nagy L.G."/>
            <person name="Floudas D."/>
            <person name="Copeland A."/>
            <person name="Barry K.W."/>
            <person name="Cichocki N."/>
            <person name="Veneault-Fourrey C."/>
            <person name="LaButti K."/>
            <person name="Lindquist E.A."/>
            <person name="Lipzen A."/>
            <person name="Lundell T."/>
            <person name="Morin E."/>
            <person name="Murat C."/>
            <person name="Sun H."/>
            <person name="Tunlid A."/>
            <person name="Henrissat B."/>
            <person name="Grigoriev I.V."/>
            <person name="Hibbett D.S."/>
            <person name="Martin F."/>
            <person name="Nordberg H.P."/>
            <person name="Cantor M.N."/>
            <person name="Hua S.X."/>
        </authorList>
    </citation>
    <scope>NUCLEOTIDE SEQUENCE [LARGE SCALE GENOMIC DNA]</scope>
    <source>
        <strain evidence="2 3">Zn</strain>
    </source>
</reference>
<protein>
    <recommendedName>
        <fullName evidence="1">Glutaredoxin-like protein</fullName>
    </recommendedName>
</protein>
<dbReference type="InterPro" id="IPR036249">
    <property type="entry name" value="Thioredoxin-like_sf"/>
</dbReference>
<dbReference type="EMBL" id="KN832875">
    <property type="protein sequence ID" value="KIN01975.1"/>
    <property type="molecule type" value="Genomic_DNA"/>
</dbReference>
<sequence>MRPTYQLLQHACRITLFTRANCSLCSNAKKILSQIWDVRPFVYREIDVMASEGKIWRDLYEFDTPVIHVSSSKRGDELPELASKAHKLMHRFTDDEVKAKMDAAEAESN</sequence>
<reference evidence="3" key="2">
    <citation type="submission" date="2015-01" db="EMBL/GenBank/DDBJ databases">
        <title>Evolutionary Origins and Diversification of the Mycorrhizal Mutualists.</title>
        <authorList>
            <consortium name="DOE Joint Genome Institute"/>
            <consortium name="Mycorrhizal Genomics Consortium"/>
            <person name="Kohler A."/>
            <person name="Kuo A."/>
            <person name="Nagy L.G."/>
            <person name="Floudas D."/>
            <person name="Copeland A."/>
            <person name="Barry K.W."/>
            <person name="Cichocki N."/>
            <person name="Veneault-Fourrey C."/>
            <person name="LaButti K."/>
            <person name="Lindquist E.A."/>
            <person name="Lipzen A."/>
            <person name="Lundell T."/>
            <person name="Morin E."/>
            <person name="Murat C."/>
            <person name="Riley R."/>
            <person name="Ohm R."/>
            <person name="Sun H."/>
            <person name="Tunlid A."/>
            <person name="Henrissat B."/>
            <person name="Grigoriev I.V."/>
            <person name="Hibbett D.S."/>
            <person name="Martin F."/>
        </authorList>
    </citation>
    <scope>NUCLEOTIDE SEQUENCE [LARGE SCALE GENOMIC DNA]</scope>
    <source>
        <strain evidence="3">Zn</strain>
    </source>
</reference>
<dbReference type="AlphaFoldDB" id="A0A0C3HFP2"/>
<dbReference type="Pfam" id="PF05768">
    <property type="entry name" value="Glrx-like"/>
    <property type="match status" value="1"/>
</dbReference>
<dbReference type="PANTHER" id="PTHR33558:SF1">
    <property type="entry name" value="GLUTAREDOXIN-LIKE PROTEIN C5ORF63 HOMOLOG"/>
    <property type="match status" value="1"/>
</dbReference>
<dbReference type="OrthoDB" id="429967at2759"/>
<comment type="similarity">
    <text evidence="1">Belongs to the glutaredoxin family.</text>
</comment>
<dbReference type="InterPro" id="IPR052565">
    <property type="entry name" value="Glutaredoxin-like_YDR286C"/>
</dbReference>